<reference evidence="6" key="1">
    <citation type="submission" date="2016-10" db="EMBL/GenBank/DDBJ databases">
        <authorList>
            <person name="Varghese N."/>
            <person name="Submissions S."/>
        </authorList>
    </citation>
    <scope>NUCLEOTIDE SEQUENCE [LARGE SCALE GENOMIC DNA]</scope>
    <source>
        <strain evidence="6">SP</strain>
    </source>
</reference>
<dbReference type="InterPro" id="IPR051398">
    <property type="entry name" value="Polysacch_Deacetylase"/>
</dbReference>
<evidence type="ECO:0000313" key="6">
    <source>
        <dbReference type="Proteomes" id="UP000198935"/>
    </source>
</evidence>
<dbReference type="Pfam" id="PF01522">
    <property type="entry name" value="Polysacc_deac_1"/>
    <property type="match status" value="1"/>
</dbReference>
<keyword evidence="2" id="KW-0732">Signal</keyword>
<evidence type="ECO:0000259" key="4">
    <source>
        <dbReference type="Pfam" id="PF01522"/>
    </source>
</evidence>
<gene>
    <name evidence="5" type="ORF">SAMN05421736_101817</name>
</gene>
<dbReference type="GO" id="GO:0005975">
    <property type="term" value="P:carbohydrate metabolic process"/>
    <property type="evidence" value="ECO:0007669"/>
    <property type="project" value="InterPro"/>
</dbReference>
<accession>A0A1H3IG42</accession>
<dbReference type="Gene3D" id="3.20.20.370">
    <property type="entry name" value="Glycoside hydrolase/deacetylase"/>
    <property type="match status" value="1"/>
</dbReference>
<dbReference type="EMBL" id="FNPI01000001">
    <property type="protein sequence ID" value="SDY26671.1"/>
    <property type="molecule type" value="Genomic_DNA"/>
</dbReference>
<evidence type="ECO:0000256" key="3">
    <source>
        <dbReference type="SAM" id="MobiDB-lite"/>
    </source>
</evidence>
<dbReference type="PANTHER" id="PTHR34216:SF3">
    <property type="entry name" value="POLY-BETA-1,6-N-ACETYL-D-GLUCOSAMINE N-DEACETYLASE"/>
    <property type="match status" value="1"/>
</dbReference>
<dbReference type="PANTHER" id="PTHR34216">
    <property type="match status" value="1"/>
</dbReference>
<feature type="region of interest" description="Disordered" evidence="3">
    <location>
        <begin position="22"/>
        <end position="67"/>
    </location>
</feature>
<dbReference type="GO" id="GO:0016810">
    <property type="term" value="F:hydrolase activity, acting on carbon-nitrogen (but not peptide) bonds"/>
    <property type="evidence" value="ECO:0007669"/>
    <property type="project" value="InterPro"/>
</dbReference>
<evidence type="ECO:0000256" key="1">
    <source>
        <dbReference type="ARBA" id="ARBA00004613"/>
    </source>
</evidence>
<protein>
    <recommendedName>
        <fullName evidence="4">NodB homology domain-containing protein</fullName>
    </recommendedName>
</protein>
<evidence type="ECO:0000256" key="2">
    <source>
        <dbReference type="ARBA" id="ARBA00022729"/>
    </source>
</evidence>
<sequence length="393" mass="45108">MKRYLILLSVFLFFTACSEEEASLPERQTESDREIMEADDHPSRDNESERLKEAGDEADQEDSAEEGEHATLVPYKGSVEHIFFHPLMAYPELSFSGPQAQGYNDWFITIDEFHRTLEELYKRDFILVHLQDVYEKEDGKIKEKTLELPEGKKPLIISIDDVNYYDYMRKEGNVHQLILDDVGRIATYSVNPDGEEVISYGNEIIPILDTFVEQHPDFSHEGAKGVIALTGYEGILGYRTNNLDSPSYPEEKEQAAAVAARLKETGWTFGSHSYGHIDIGRAGLEHVKRDTERWKQEVEVIIGPTPFYFYPFGSRVSPGDERFHYLVEEGFEVLAAVGPTTYTEVIDGAYTQDRRRIDGMAFIKQPHLLTDLLDSDYVLDRDNRPAQYLRQEK</sequence>
<organism evidence="5 6">
    <name type="scientific">Evansella caseinilytica</name>
    <dbReference type="NCBI Taxonomy" id="1503961"/>
    <lineage>
        <taxon>Bacteria</taxon>
        <taxon>Bacillati</taxon>
        <taxon>Bacillota</taxon>
        <taxon>Bacilli</taxon>
        <taxon>Bacillales</taxon>
        <taxon>Bacillaceae</taxon>
        <taxon>Evansella</taxon>
    </lineage>
</organism>
<feature type="compositionally biased region" description="Acidic residues" evidence="3">
    <location>
        <begin position="56"/>
        <end position="65"/>
    </location>
</feature>
<proteinExistence type="predicted"/>
<dbReference type="SUPFAM" id="SSF88713">
    <property type="entry name" value="Glycoside hydrolase/deacetylase"/>
    <property type="match status" value="1"/>
</dbReference>
<comment type="subcellular location">
    <subcellularLocation>
        <location evidence="1">Secreted</location>
    </subcellularLocation>
</comment>
<keyword evidence="6" id="KW-1185">Reference proteome</keyword>
<dbReference type="PROSITE" id="PS51257">
    <property type="entry name" value="PROKAR_LIPOPROTEIN"/>
    <property type="match status" value="1"/>
</dbReference>
<feature type="domain" description="NodB homology" evidence="4">
    <location>
        <begin position="254"/>
        <end position="314"/>
    </location>
</feature>
<feature type="compositionally biased region" description="Basic and acidic residues" evidence="3">
    <location>
        <begin position="27"/>
        <end position="55"/>
    </location>
</feature>
<dbReference type="GO" id="GO:0005576">
    <property type="term" value="C:extracellular region"/>
    <property type="evidence" value="ECO:0007669"/>
    <property type="project" value="UniProtKB-SubCell"/>
</dbReference>
<dbReference type="InterPro" id="IPR002509">
    <property type="entry name" value="NODB_dom"/>
</dbReference>
<dbReference type="AlphaFoldDB" id="A0A1H3IG42"/>
<name>A0A1H3IG42_9BACI</name>
<dbReference type="Proteomes" id="UP000198935">
    <property type="component" value="Unassembled WGS sequence"/>
</dbReference>
<dbReference type="OrthoDB" id="3722973at2"/>
<dbReference type="InterPro" id="IPR011330">
    <property type="entry name" value="Glyco_hydro/deAcase_b/a-brl"/>
</dbReference>
<evidence type="ECO:0000313" key="5">
    <source>
        <dbReference type="EMBL" id="SDY26671.1"/>
    </source>
</evidence>
<dbReference type="STRING" id="1503961.SAMN05421736_101817"/>